<feature type="compositionally biased region" description="Basic and acidic residues" evidence="4">
    <location>
        <begin position="617"/>
        <end position="631"/>
    </location>
</feature>
<evidence type="ECO:0000256" key="3">
    <source>
        <dbReference type="ARBA" id="ARBA00022991"/>
    </source>
</evidence>
<name>A0ABR0F1H5_ZASCE</name>
<sequence length="631" mass="70270">MSSLRVVNVSPNLEASWTETPLSPSQQQRDDILSSPALSTPLEVIDEPFYSHFGEHMSAIASPAPPSVFDIPEEQEQHDETHTEPTTALDSGRESDDQDSYNLKPPPPPSVNQNQNGLEELATRFLSAEHLDVILADYALALRFTRFLDQYRPHHTDALKQYAQARKAIAAVEYANAIARQLQTQPGRRPIAAATLDQQFEARSKQTVESLVEEALPAYLTHRLVSLVTDTLVKEITGNSAPIMHELIPSLAEVYCISDPSMPDNPIVYASEEFYNISQYNKDYVIGRNCRFLQGPKTSHSAVRRLIETLSQGEECCETILNYRRDGTPFMNLLMIAPLYDNKGSVRYFLGAQIDVSSLIEDGRGLESFAQLLSHDRFNVRFSRPTDKDPQKALETLSQLLTDEEADTLRNRAHRTSLLSHQPPASIRSTSTRPPTSRNRSSRLVLGMDEQLKDPPLWPSAALGSSGRLPGVYQNYLLVRPYPSLRITFTSPTLRIPGLLQTKLLDRIGGPSTVREGLQDALARGTTGVTAKVTWLTASNESEGKPRWLHCTPLFGSDDRVGVWMVVMVENEMVTGGLSRGEGSANGRLSGAGRLTSSKLYADYLKREGGRPVTSESTRERREADEFFRDF</sequence>
<accession>A0ABR0F1H5</accession>
<evidence type="ECO:0000256" key="2">
    <source>
        <dbReference type="ARBA" id="ARBA00022643"/>
    </source>
</evidence>
<dbReference type="CDD" id="cd00130">
    <property type="entry name" value="PAS"/>
    <property type="match status" value="1"/>
</dbReference>
<feature type="region of interest" description="Disordered" evidence="4">
    <location>
        <begin position="609"/>
        <end position="631"/>
    </location>
</feature>
<evidence type="ECO:0000313" key="6">
    <source>
        <dbReference type="EMBL" id="KAK4507193.1"/>
    </source>
</evidence>
<dbReference type="InterPro" id="IPR035965">
    <property type="entry name" value="PAS-like_dom_sf"/>
</dbReference>
<keyword evidence="1" id="KW-0285">Flavoprotein</keyword>
<keyword evidence="3" id="KW-0157">Chromophore</keyword>
<feature type="region of interest" description="Disordered" evidence="4">
    <location>
        <begin position="415"/>
        <end position="440"/>
    </location>
</feature>
<dbReference type="Gene3D" id="3.30.450.20">
    <property type="entry name" value="PAS domain"/>
    <property type="match status" value="1"/>
</dbReference>
<keyword evidence="7" id="KW-1185">Reference proteome</keyword>
<dbReference type="EMBL" id="JAXOVC010000001">
    <property type="protein sequence ID" value="KAK4507193.1"/>
    <property type="molecule type" value="Genomic_DNA"/>
</dbReference>
<feature type="region of interest" description="Disordered" evidence="4">
    <location>
        <begin position="1"/>
        <end position="40"/>
    </location>
</feature>
<dbReference type="InterPro" id="IPR000014">
    <property type="entry name" value="PAS"/>
</dbReference>
<protein>
    <recommendedName>
        <fullName evidence="5">PAC domain-containing protein</fullName>
    </recommendedName>
</protein>
<proteinExistence type="predicted"/>
<feature type="region of interest" description="Disordered" evidence="4">
    <location>
        <begin position="61"/>
        <end position="115"/>
    </location>
</feature>
<comment type="caution">
    <text evidence="6">The sequence shown here is derived from an EMBL/GenBank/DDBJ whole genome shotgun (WGS) entry which is preliminary data.</text>
</comment>
<dbReference type="Pfam" id="PF13426">
    <property type="entry name" value="PAS_9"/>
    <property type="match status" value="1"/>
</dbReference>
<feature type="domain" description="PAC" evidence="5">
    <location>
        <begin position="315"/>
        <end position="368"/>
    </location>
</feature>
<evidence type="ECO:0000313" key="7">
    <source>
        <dbReference type="Proteomes" id="UP001305779"/>
    </source>
</evidence>
<feature type="compositionally biased region" description="Low complexity" evidence="4">
    <location>
        <begin position="423"/>
        <end position="440"/>
    </location>
</feature>
<organism evidence="6 7">
    <name type="scientific">Zasmidium cellare</name>
    <name type="common">Wine cellar mold</name>
    <name type="synonym">Racodium cellare</name>
    <dbReference type="NCBI Taxonomy" id="395010"/>
    <lineage>
        <taxon>Eukaryota</taxon>
        <taxon>Fungi</taxon>
        <taxon>Dikarya</taxon>
        <taxon>Ascomycota</taxon>
        <taxon>Pezizomycotina</taxon>
        <taxon>Dothideomycetes</taxon>
        <taxon>Dothideomycetidae</taxon>
        <taxon>Mycosphaerellales</taxon>
        <taxon>Mycosphaerellaceae</taxon>
        <taxon>Zasmidium</taxon>
    </lineage>
</organism>
<evidence type="ECO:0000259" key="5">
    <source>
        <dbReference type="PROSITE" id="PS50113"/>
    </source>
</evidence>
<dbReference type="InterPro" id="IPR000700">
    <property type="entry name" value="PAS-assoc_C"/>
</dbReference>
<evidence type="ECO:0000256" key="4">
    <source>
        <dbReference type="SAM" id="MobiDB-lite"/>
    </source>
</evidence>
<feature type="compositionally biased region" description="Polar residues" evidence="4">
    <location>
        <begin position="1"/>
        <end position="27"/>
    </location>
</feature>
<reference evidence="6 7" key="1">
    <citation type="journal article" date="2023" name="G3 (Bethesda)">
        <title>A chromosome-level genome assembly of Zasmidium syzygii isolated from banana leaves.</title>
        <authorList>
            <person name="van Westerhoven A.C."/>
            <person name="Mehrabi R."/>
            <person name="Talebi R."/>
            <person name="Steentjes M.B.F."/>
            <person name="Corcolon B."/>
            <person name="Chong P.A."/>
            <person name="Kema G.H.J."/>
            <person name="Seidl M.F."/>
        </authorList>
    </citation>
    <scope>NUCLEOTIDE SEQUENCE [LARGE SCALE GENOMIC DNA]</scope>
    <source>
        <strain evidence="6 7">P124</strain>
    </source>
</reference>
<keyword evidence="2" id="KW-0288">FMN</keyword>
<dbReference type="PANTHER" id="PTHR47429">
    <property type="entry name" value="PROTEIN TWIN LOV 1"/>
    <property type="match status" value="1"/>
</dbReference>
<dbReference type="Proteomes" id="UP001305779">
    <property type="component" value="Unassembled WGS sequence"/>
</dbReference>
<dbReference type="SUPFAM" id="SSF55785">
    <property type="entry name" value="PYP-like sensor domain (PAS domain)"/>
    <property type="match status" value="1"/>
</dbReference>
<gene>
    <name evidence="6" type="ORF">PRZ48_000928</name>
</gene>
<evidence type="ECO:0000256" key="1">
    <source>
        <dbReference type="ARBA" id="ARBA00022630"/>
    </source>
</evidence>
<dbReference type="NCBIfam" id="TIGR00229">
    <property type="entry name" value="sensory_box"/>
    <property type="match status" value="1"/>
</dbReference>
<dbReference type="PROSITE" id="PS50113">
    <property type="entry name" value="PAC"/>
    <property type="match status" value="1"/>
</dbReference>
<dbReference type="PANTHER" id="PTHR47429:SF9">
    <property type="entry name" value="PAS DOMAIN-CONTAINING PROTEIN"/>
    <property type="match status" value="1"/>
</dbReference>